<dbReference type="Proteomes" id="UP000828390">
    <property type="component" value="Unassembled WGS sequence"/>
</dbReference>
<dbReference type="AlphaFoldDB" id="A0A9D3Z283"/>
<keyword evidence="2 5" id="KW-0812">Transmembrane</keyword>
<name>A0A9D3Z283_DREPO</name>
<dbReference type="Pfam" id="PF13903">
    <property type="entry name" value="Claudin_2"/>
    <property type="match status" value="1"/>
</dbReference>
<gene>
    <name evidence="6" type="ORF">DPMN_068773</name>
</gene>
<evidence type="ECO:0000256" key="2">
    <source>
        <dbReference type="ARBA" id="ARBA00022692"/>
    </source>
</evidence>
<evidence type="ECO:0000313" key="6">
    <source>
        <dbReference type="EMBL" id="KAH3709311.1"/>
    </source>
</evidence>
<proteinExistence type="predicted"/>
<dbReference type="OrthoDB" id="6140671at2759"/>
<comment type="caution">
    <text evidence="6">The sequence shown here is derived from an EMBL/GenBank/DDBJ whole genome shotgun (WGS) entry which is preliminary data.</text>
</comment>
<evidence type="ECO:0000256" key="5">
    <source>
        <dbReference type="SAM" id="Phobius"/>
    </source>
</evidence>
<dbReference type="InterPro" id="IPR004031">
    <property type="entry name" value="PMP22/EMP/MP20/Claudin"/>
</dbReference>
<sequence>MQGKSALNFCGVIFGVLATIVHVIGLSSPYWLESFEAARSRFVRLGLWTACFDEFTYDRDQLGMTYDGCGWIYSYDYKPMMGWLVPAWLLTVQVMMTSALIVLCLVSLALLGGQCHMCASKHDILNQAMKAGAMWISFALISASVTLFGIKSDVDRQWFPRPDQNFLSWSFGLVVVGGFFAVFSAMCLTFDVLRLRDEAEKKQRKATEIKMYRIEKQK</sequence>
<comment type="subcellular location">
    <subcellularLocation>
        <location evidence="1">Membrane</location>
        <topology evidence="1">Multi-pass membrane protein</topology>
    </subcellularLocation>
</comment>
<evidence type="ECO:0000256" key="1">
    <source>
        <dbReference type="ARBA" id="ARBA00004141"/>
    </source>
</evidence>
<keyword evidence="4 5" id="KW-0472">Membrane</keyword>
<dbReference type="GO" id="GO:0016020">
    <property type="term" value="C:membrane"/>
    <property type="evidence" value="ECO:0007669"/>
    <property type="project" value="UniProtKB-SubCell"/>
</dbReference>
<organism evidence="6 7">
    <name type="scientific">Dreissena polymorpha</name>
    <name type="common">Zebra mussel</name>
    <name type="synonym">Mytilus polymorpha</name>
    <dbReference type="NCBI Taxonomy" id="45954"/>
    <lineage>
        <taxon>Eukaryota</taxon>
        <taxon>Metazoa</taxon>
        <taxon>Spiralia</taxon>
        <taxon>Lophotrochozoa</taxon>
        <taxon>Mollusca</taxon>
        <taxon>Bivalvia</taxon>
        <taxon>Autobranchia</taxon>
        <taxon>Heteroconchia</taxon>
        <taxon>Euheterodonta</taxon>
        <taxon>Imparidentia</taxon>
        <taxon>Neoheterodontei</taxon>
        <taxon>Myida</taxon>
        <taxon>Dreissenoidea</taxon>
        <taxon>Dreissenidae</taxon>
        <taxon>Dreissena</taxon>
    </lineage>
</organism>
<evidence type="ECO:0000313" key="7">
    <source>
        <dbReference type="Proteomes" id="UP000828390"/>
    </source>
</evidence>
<keyword evidence="3 5" id="KW-1133">Transmembrane helix</keyword>
<evidence type="ECO:0000256" key="4">
    <source>
        <dbReference type="ARBA" id="ARBA00023136"/>
    </source>
</evidence>
<dbReference type="PANTHER" id="PTHR21284">
    <property type="entry name" value="EG:80H7.2 PROTEIN"/>
    <property type="match status" value="1"/>
</dbReference>
<reference evidence="6" key="2">
    <citation type="submission" date="2020-11" db="EMBL/GenBank/DDBJ databases">
        <authorList>
            <person name="McCartney M.A."/>
            <person name="Auch B."/>
            <person name="Kono T."/>
            <person name="Mallez S."/>
            <person name="Becker A."/>
            <person name="Gohl D.M."/>
            <person name="Silverstein K.A.T."/>
            <person name="Koren S."/>
            <person name="Bechman K.B."/>
            <person name="Herman A."/>
            <person name="Abrahante J.E."/>
            <person name="Garbe J."/>
        </authorList>
    </citation>
    <scope>NUCLEOTIDE SEQUENCE</scope>
    <source>
        <strain evidence="6">Duluth1</strain>
        <tissue evidence="6">Whole animal</tissue>
    </source>
</reference>
<feature type="transmembrane region" description="Helical" evidence="5">
    <location>
        <begin position="87"/>
        <end position="111"/>
    </location>
</feature>
<protein>
    <submittedName>
        <fullName evidence="6">Uncharacterized protein</fullName>
    </submittedName>
</protein>
<accession>A0A9D3Z283</accession>
<feature type="transmembrane region" description="Helical" evidence="5">
    <location>
        <begin position="7"/>
        <end position="32"/>
    </location>
</feature>
<feature type="transmembrane region" description="Helical" evidence="5">
    <location>
        <begin position="170"/>
        <end position="193"/>
    </location>
</feature>
<dbReference type="PANTHER" id="PTHR21284:SF12">
    <property type="entry name" value="EG:80H7.2 PROTEIN"/>
    <property type="match status" value="1"/>
</dbReference>
<evidence type="ECO:0000256" key="3">
    <source>
        <dbReference type="ARBA" id="ARBA00022989"/>
    </source>
</evidence>
<dbReference type="Gene3D" id="1.20.140.150">
    <property type="match status" value="1"/>
</dbReference>
<feature type="transmembrane region" description="Helical" evidence="5">
    <location>
        <begin position="132"/>
        <end position="150"/>
    </location>
</feature>
<reference evidence="6" key="1">
    <citation type="journal article" date="2019" name="bioRxiv">
        <title>The Genome of the Zebra Mussel, Dreissena polymorpha: A Resource for Invasive Species Research.</title>
        <authorList>
            <person name="McCartney M.A."/>
            <person name="Auch B."/>
            <person name="Kono T."/>
            <person name="Mallez S."/>
            <person name="Zhang Y."/>
            <person name="Obille A."/>
            <person name="Becker A."/>
            <person name="Abrahante J.E."/>
            <person name="Garbe J."/>
            <person name="Badalamenti J.P."/>
            <person name="Herman A."/>
            <person name="Mangelson H."/>
            <person name="Liachko I."/>
            <person name="Sullivan S."/>
            <person name="Sone E.D."/>
            <person name="Koren S."/>
            <person name="Silverstein K.A.T."/>
            <person name="Beckman K.B."/>
            <person name="Gohl D.M."/>
        </authorList>
    </citation>
    <scope>NUCLEOTIDE SEQUENCE</scope>
    <source>
        <strain evidence="6">Duluth1</strain>
        <tissue evidence="6">Whole animal</tissue>
    </source>
</reference>
<dbReference type="EMBL" id="JAIWYP010000014">
    <property type="protein sequence ID" value="KAH3709311.1"/>
    <property type="molecule type" value="Genomic_DNA"/>
</dbReference>
<keyword evidence="7" id="KW-1185">Reference proteome</keyword>